<evidence type="ECO:0000313" key="1">
    <source>
        <dbReference type="EMBL" id="CAI9708745.1"/>
    </source>
</evidence>
<protein>
    <submittedName>
        <fullName evidence="1">Uncharacterized protein</fullName>
    </submittedName>
</protein>
<accession>A0ACB0F6R4</accession>
<sequence length="347" mass="38184">MLEIREAVKPSQPAAPTSDQTETLTLLRRHRMERPPHGAPPPSARLALQPWIPSRESLLQPGAEVPRCRGDLKTGQVRGALKSEDHKTTGVRKCADLNRPPPLHCVGNPGPGWNYNSRQAPRQGPSGQPEWGASRTGVAGVVRHAWQEEASRASLTVMADMGLEARTQPQVRSLWALQGPRFQLGTLQIISAGWVWDAGGAFGKTERAEEKRSFQARAQALQLTALKKHHENEISHHTKEIECLQREIERHKRSIKKLKHRDDGDQSGGGAVRRRAVTPRQGRKERSGGLGGGGDQVVAAALADWKSRRQKLPSLPREPASRVASKYRPRLLGRLCGASGVFSGRLH</sequence>
<evidence type="ECO:0000313" key="2">
    <source>
        <dbReference type="Proteomes" id="UP001162501"/>
    </source>
</evidence>
<proteinExistence type="predicted"/>
<name>A0ACB0F6R4_RANTA</name>
<dbReference type="EMBL" id="OX596117">
    <property type="protein sequence ID" value="CAI9708745.1"/>
    <property type="molecule type" value="Genomic_DNA"/>
</dbReference>
<gene>
    <name evidence="1" type="ORF">MRATA1EN3_LOCUS19958</name>
</gene>
<dbReference type="Proteomes" id="UP001162501">
    <property type="component" value="Chromosome 33"/>
</dbReference>
<organism evidence="1 2">
    <name type="scientific">Rangifer tarandus platyrhynchus</name>
    <name type="common">Svalbard reindeer</name>
    <dbReference type="NCBI Taxonomy" id="3082113"/>
    <lineage>
        <taxon>Eukaryota</taxon>
        <taxon>Metazoa</taxon>
        <taxon>Chordata</taxon>
        <taxon>Craniata</taxon>
        <taxon>Vertebrata</taxon>
        <taxon>Euteleostomi</taxon>
        <taxon>Mammalia</taxon>
        <taxon>Eutheria</taxon>
        <taxon>Laurasiatheria</taxon>
        <taxon>Artiodactyla</taxon>
        <taxon>Ruminantia</taxon>
        <taxon>Pecora</taxon>
        <taxon>Cervidae</taxon>
        <taxon>Odocoileinae</taxon>
        <taxon>Rangifer</taxon>
    </lineage>
</organism>
<reference evidence="1" key="1">
    <citation type="submission" date="2023-05" db="EMBL/GenBank/DDBJ databases">
        <authorList>
            <consortium name="ELIXIR-Norway"/>
        </authorList>
    </citation>
    <scope>NUCLEOTIDE SEQUENCE</scope>
</reference>